<dbReference type="PROSITE" id="PS51746">
    <property type="entry name" value="PPM_2"/>
    <property type="match status" value="1"/>
</dbReference>
<comment type="caution">
    <text evidence="3">The sequence shown here is derived from an EMBL/GenBank/DDBJ whole genome shotgun (WGS) entry which is preliminary data.</text>
</comment>
<evidence type="ECO:0000313" key="3">
    <source>
        <dbReference type="EMBL" id="KAK0522698.1"/>
    </source>
</evidence>
<feature type="compositionally biased region" description="Low complexity" evidence="1">
    <location>
        <begin position="288"/>
        <end position="300"/>
    </location>
</feature>
<protein>
    <submittedName>
        <fullName evidence="3">Protein phosphatase 2C 6</fullName>
    </submittedName>
</protein>
<feature type="region of interest" description="Disordered" evidence="1">
    <location>
        <begin position="191"/>
        <end position="217"/>
    </location>
</feature>
<sequence length="596" mass="65090">MPTRALVGRVLTCSSCARRVSVSPSRPLREQRRGFQDFFRVRTGNGSSSARVSLAPNSVYGIATSRGTRPYQEDAYAVACLLLPTGDLAASYHRPPAVVQVDGQTASKWEEQIEDSGADVKALACQLMWFGCYDGHGGQAVSAFLKSDLHRIFESVDPSLVTDTVQYTRSLGGYFRRFTGGEISRWVRQEQLKPVRGGPSASVAPGRTGRPPNQRPPAIMSAAELQREEEAKTQQKPRTLADLIDGIKLDGRNHAAQAATAAEDVVNKEGEEEVAEQEEDPPPEDIAPDSPSSSASASAQKSKKPTRRKGEPVPREELEDFPSFTQKIDPPEELARDNMTLAERATLSWLIVSVLTSSKRHLGFNLSLQPLLISARQADRLIQRNDDLDVGGSTASVALLHSLDVPAVPFYSSKQVGMTVVHVGDTRILLCAKSNGEAIPLTNYHHPDAPAESERLRRVGAGMVTDSFGEARWMGALANTRAFGDSRYKRAGVTAEPEVITRIINGDDFAFIIAFSDGIGGVMSDQEIVDLCRDARHPSQAAKSVLTFAEELGSEDNCTVLCIPLRGWGQVGGKDTTKERRELRRSKTDIFRDHRQ</sequence>
<name>A0AAN6GAC4_9BASI</name>
<dbReference type="EMBL" id="JAPDMQ010000568">
    <property type="protein sequence ID" value="KAK0522698.1"/>
    <property type="molecule type" value="Genomic_DNA"/>
</dbReference>
<proteinExistence type="predicted"/>
<evidence type="ECO:0000256" key="1">
    <source>
        <dbReference type="SAM" id="MobiDB-lite"/>
    </source>
</evidence>
<dbReference type="CDD" id="cd00143">
    <property type="entry name" value="PP2Cc"/>
    <property type="match status" value="1"/>
</dbReference>
<organism evidence="3 4">
    <name type="scientific">Tilletia horrida</name>
    <dbReference type="NCBI Taxonomy" id="155126"/>
    <lineage>
        <taxon>Eukaryota</taxon>
        <taxon>Fungi</taxon>
        <taxon>Dikarya</taxon>
        <taxon>Basidiomycota</taxon>
        <taxon>Ustilaginomycotina</taxon>
        <taxon>Exobasidiomycetes</taxon>
        <taxon>Tilletiales</taxon>
        <taxon>Tilletiaceae</taxon>
        <taxon>Tilletia</taxon>
    </lineage>
</organism>
<feature type="compositionally biased region" description="Basic and acidic residues" evidence="1">
    <location>
        <begin position="575"/>
        <end position="596"/>
    </location>
</feature>
<keyword evidence="4" id="KW-1185">Reference proteome</keyword>
<dbReference type="AlphaFoldDB" id="A0AAN6GAC4"/>
<dbReference type="InterPro" id="IPR036457">
    <property type="entry name" value="PPM-type-like_dom_sf"/>
</dbReference>
<dbReference type="GO" id="GO:0004722">
    <property type="term" value="F:protein serine/threonine phosphatase activity"/>
    <property type="evidence" value="ECO:0007669"/>
    <property type="project" value="InterPro"/>
</dbReference>
<feature type="domain" description="PPM-type phosphatase" evidence="2">
    <location>
        <begin position="59"/>
        <end position="565"/>
    </location>
</feature>
<dbReference type="PANTHER" id="PTHR13832">
    <property type="entry name" value="PROTEIN PHOSPHATASE 2C"/>
    <property type="match status" value="1"/>
</dbReference>
<reference evidence="3" key="1">
    <citation type="journal article" date="2023" name="PhytoFront">
        <title>Draft Genome Resources of Seven Strains of Tilletia horrida, Causal Agent of Kernel Smut of Rice.</title>
        <authorList>
            <person name="Khanal S."/>
            <person name="Antony Babu S."/>
            <person name="Zhou X.G."/>
        </authorList>
    </citation>
    <scope>NUCLEOTIDE SEQUENCE</scope>
    <source>
        <strain evidence="3">TX3</strain>
    </source>
</reference>
<dbReference type="InterPro" id="IPR001932">
    <property type="entry name" value="PPM-type_phosphatase-like_dom"/>
</dbReference>
<dbReference type="Gene3D" id="3.60.40.10">
    <property type="entry name" value="PPM-type phosphatase domain"/>
    <property type="match status" value="2"/>
</dbReference>
<feature type="region of interest" description="Disordered" evidence="1">
    <location>
        <begin position="572"/>
        <end position="596"/>
    </location>
</feature>
<evidence type="ECO:0000313" key="4">
    <source>
        <dbReference type="Proteomes" id="UP001176521"/>
    </source>
</evidence>
<gene>
    <name evidence="3" type="primary">PTC6</name>
    <name evidence="3" type="ORF">OC842_006393</name>
</gene>
<feature type="region of interest" description="Disordered" evidence="1">
    <location>
        <begin position="254"/>
        <end position="329"/>
    </location>
</feature>
<dbReference type="PANTHER" id="PTHR13832:SF589">
    <property type="entry name" value="[PYRUVATE DEHYDROGENASE [ACETYL-TRANSFERRING]]-PHOSPHATASE 2, MITOCHONDRIAL"/>
    <property type="match status" value="1"/>
</dbReference>
<dbReference type="Pfam" id="PF00481">
    <property type="entry name" value="PP2C"/>
    <property type="match status" value="1"/>
</dbReference>
<dbReference type="SUPFAM" id="SSF81606">
    <property type="entry name" value="PP2C-like"/>
    <property type="match status" value="1"/>
</dbReference>
<dbReference type="SMART" id="SM00332">
    <property type="entry name" value="PP2Cc"/>
    <property type="match status" value="1"/>
</dbReference>
<accession>A0AAN6GAC4</accession>
<feature type="compositionally biased region" description="Acidic residues" evidence="1">
    <location>
        <begin position="270"/>
        <end position="287"/>
    </location>
</feature>
<dbReference type="Proteomes" id="UP001176521">
    <property type="component" value="Unassembled WGS sequence"/>
</dbReference>
<dbReference type="InterPro" id="IPR015655">
    <property type="entry name" value="PP2C"/>
</dbReference>
<evidence type="ECO:0000259" key="2">
    <source>
        <dbReference type="PROSITE" id="PS51746"/>
    </source>
</evidence>